<feature type="chain" id="PRO_5030696142" description="D-glucuronyl C5-epimerase C-terminal domain-containing protein" evidence="1">
    <location>
        <begin position="21"/>
        <end position="308"/>
    </location>
</feature>
<evidence type="ECO:0000313" key="3">
    <source>
        <dbReference type="EMBL" id="KAB0675924.1"/>
    </source>
</evidence>
<reference evidence="3 4" key="1">
    <citation type="submission" date="2019-09" db="EMBL/GenBank/DDBJ databases">
        <title>YIM 132180 draft genome.</title>
        <authorList>
            <person name="Zhang K."/>
        </authorList>
    </citation>
    <scope>NUCLEOTIDE SEQUENCE [LARGE SCALE GENOMIC DNA]</scope>
    <source>
        <strain evidence="3 4">YIM 132180</strain>
    </source>
</reference>
<gene>
    <name evidence="3" type="ORF">F6X38_22605</name>
</gene>
<dbReference type="Proteomes" id="UP000432089">
    <property type="component" value="Unassembled WGS sequence"/>
</dbReference>
<comment type="caution">
    <text evidence="3">The sequence shown here is derived from an EMBL/GenBank/DDBJ whole genome shotgun (WGS) entry which is preliminary data.</text>
</comment>
<feature type="domain" description="D-glucuronyl C5-epimerase C-terminal" evidence="2">
    <location>
        <begin position="126"/>
        <end position="266"/>
    </location>
</feature>
<organism evidence="3 4">
    <name type="scientific">Plantimonas leprariae</name>
    <dbReference type="NCBI Taxonomy" id="2615207"/>
    <lineage>
        <taxon>Bacteria</taxon>
        <taxon>Pseudomonadati</taxon>
        <taxon>Pseudomonadota</taxon>
        <taxon>Alphaproteobacteria</taxon>
        <taxon>Hyphomicrobiales</taxon>
        <taxon>Aurantimonadaceae</taxon>
        <taxon>Plantimonas</taxon>
    </lineage>
</organism>
<dbReference type="RefSeq" id="WP_150973896.1">
    <property type="nucleotide sequence ID" value="NZ_VZDO01000028.1"/>
</dbReference>
<feature type="signal peptide" evidence="1">
    <location>
        <begin position="1"/>
        <end position="20"/>
    </location>
</feature>
<evidence type="ECO:0000313" key="4">
    <source>
        <dbReference type="Proteomes" id="UP000432089"/>
    </source>
</evidence>
<keyword evidence="1" id="KW-0732">Signal</keyword>
<sequence length="308" mass="34202">MLRPPLWILLLTLPVAIASAEEPFRVEIAQGTTEACLVARGLSSNSELSTIGLQERTNSSWPARNFAGMPVVYEGKWSPYVWALDATVLAGTSDAPLQRRKELAGELLSSLREHTQKIGLERFVFYDFNYNYVGHDLKAPWYSALANGFAAIGLMHISKVLADPSLLDIARSYLLPLPTALSYRAADGTDWFLEYVSDDLPNGGSAVVNGHYGALIALHEWSRRTNDCRFAEAVIGGLHTLRAWYPRIVRDQFFAYAMDHLDIKDYGQERAVRQAEGACRLWPDASLCATAVHMRELDGSWKAAGIVK</sequence>
<protein>
    <recommendedName>
        <fullName evidence="2">D-glucuronyl C5-epimerase C-terminal domain-containing protein</fullName>
    </recommendedName>
</protein>
<name>A0A7V7PK58_9HYPH</name>
<dbReference type="Pfam" id="PF06662">
    <property type="entry name" value="C5-epim_C"/>
    <property type="match status" value="1"/>
</dbReference>
<dbReference type="AlphaFoldDB" id="A0A7V7PK58"/>
<dbReference type="InterPro" id="IPR010598">
    <property type="entry name" value="C5-epim_C"/>
</dbReference>
<evidence type="ECO:0000259" key="2">
    <source>
        <dbReference type="Pfam" id="PF06662"/>
    </source>
</evidence>
<keyword evidence="4" id="KW-1185">Reference proteome</keyword>
<accession>A0A7V7PK58</accession>
<dbReference type="EMBL" id="VZDO01000028">
    <property type="protein sequence ID" value="KAB0675924.1"/>
    <property type="molecule type" value="Genomic_DNA"/>
</dbReference>
<proteinExistence type="predicted"/>
<evidence type="ECO:0000256" key="1">
    <source>
        <dbReference type="SAM" id="SignalP"/>
    </source>
</evidence>